<dbReference type="CDD" id="cd06222">
    <property type="entry name" value="RNase_H_like"/>
    <property type="match status" value="1"/>
</dbReference>
<feature type="compositionally biased region" description="Polar residues" evidence="2">
    <location>
        <begin position="619"/>
        <end position="629"/>
    </location>
</feature>
<dbReference type="InterPro" id="IPR002156">
    <property type="entry name" value="RNaseH_domain"/>
</dbReference>
<dbReference type="Proteomes" id="UP000436088">
    <property type="component" value="Unassembled WGS sequence"/>
</dbReference>
<evidence type="ECO:0008006" key="7">
    <source>
        <dbReference type="Google" id="ProtNLM"/>
    </source>
</evidence>
<dbReference type="PANTHER" id="PTHR33116:SF75">
    <property type="entry name" value="RIBONUCLEASE H PROTEIN"/>
    <property type="match status" value="1"/>
</dbReference>
<comment type="caution">
    <text evidence="5">The sequence shown here is derived from an EMBL/GenBank/DDBJ whole genome shotgun (WGS) entry which is preliminary data.</text>
</comment>
<keyword evidence="1" id="KW-0694">RNA-binding</keyword>
<dbReference type="InterPro" id="IPR012677">
    <property type="entry name" value="Nucleotide-bd_a/b_plait_sf"/>
</dbReference>
<evidence type="ECO:0000313" key="6">
    <source>
        <dbReference type="Proteomes" id="UP000436088"/>
    </source>
</evidence>
<evidence type="ECO:0000256" key="2">
    <source>
        <dbReference type="SAM" id="MobiDB-lite"/>
    </source>
</evidence>
<dbReference type="InterPro" id="IPR035979">
    <property type="entry name" value="RBD_domain_sf"/>
</dbReference>
<dbReference type="SUPFAM" id="SSF56219">
    <property type="entry name" value="DNase I-like"/>
    <property type="match status" value="1"/>
</dbReference>
<dbReference type="InterPro" id="IPR036397">
    <property type="entry name" value="RNaseH_sf"/>
</dbReference>
<dbReference type="Pfam" id="PF13966">
    <property type="entry name" value="zf-RVT"/>
    <property type="match status" value="1"/>
</dbReference>
<feature type="domain" description="Reverse transcriptase" evidence="4">
    <location>
        <begin position="1007"/>
        <end position="1287"/>
    </location>
</feature>
<dbReference type="CDD" id="cd01650">
    <property type="entry name" value="RT_nLTR_like"/>
    <property type="match status" value="1"/>
</dbReference>
<dbReference type="InterPro" id="IPR026960">
    <property type="entry name" value="RVT-Znf"/>
</dbReference>
<reference evidence="5" key="1">
    <citation type="submission" date="2019-09" db="EMBL/GenBank/DDBJ databases">
        <title>Draft genome information of white flower Hibiscus syriacus.</title>
        <authorList>
            <person name="Kim Y.-M."/>
        </authorList>
    </citation>
    <scope>NUCLEOTIDE SEQUENCE [LARGE SCALE GENOMIC DNA]</scope>
    <source>
        <strain evidence="5">YM2019G1</strain>
    </source>
</reference>
<protein>
    <recommendedName>
        <fullName evidence="7">RRM domain-containing protein</fullName>
    </recommendedName>
</protein>
<sequence>MREKESVREKVRERECAIGGQSSGEEWTAFVNYLSKRVTWRTVKEIFQQQGRVIRVYIPSSSNKQNYRNHTFAFVQFAKEDGLMKVIANVNGIWIDGKKVSVGVTKYQKQKFKQAANSDVRREEDKLKKGITSRRRLGSESVSKLRDERSYKDALVSYDEHREVQASKEIKEGRPGKEIGLRNVWEMHIPLDEYDWVKRSLTGIIKSHFDLELVVKGLASDGIIVKGAKWGYTWNSCILTFDSVEELEKARSSRGEDLFFWFDWLDPLMSEEGVPLAFCSVELVGIPLLCWNVSFLEKLLSKWGKLVCIHESTIKREDMAVARALLKVASPFDIQVFVNMGSYGRSFKVKINLGSVSIKQESFAAKKSMVAGDGVHSNDALAEDEEDRHSVGVGNQDLIAEDSRDTDDRWLVGDNCTSMVGGKGEEHLLSQELQGQTSGAKMSESPDGILNFKGDYRGFGLRDDFLDESVAAQSLDSSEPTPFSPYGPAVNLINLGFGKVNESRLEALVDPQQTGLDESNVHKSVNDPSYLLPTPIPGTILNKEASSEEVIEEVRVEKSLHMGRNQGRGCSKETHAIGFNSWSPFNHLYRSLHLGRWNRGSIYRVYRRSRERKVWFNPSRENGNLQPPESSDHNRSRITSIPCNLPITNISERSPNGIQEEGGSSQNSEVDRSQHPRGAGDGVKEEALATWEVNKLLGISFKEGKKAFLDKIINLEKGLAECREGVDPGEGICKKEKSRAVANMVRNYKPGILLIQETKLEKCSQAIRRRIGGSILNGWIVVPAVGELLNFVVAQTVSVCIGGDFNVYLDPAEKIGMSQNWFSIDILRNFLNQTNLIDLPMVGGSFPNVVQSMLPRSLSDHNPVSLEEKSFDWGPKPFRFFNYLLEEEGLELKINDLEFKAQTEDLSQQDWGQLLQFRWTLWKFYRIEESIWFQKSRARWIKDGDRNTRFFYLTALNRSRRNEITSLKINGSVVTDPQSIKLHIATFFKESYSSKLTLGVEDLSLDFAKLSGKWEHGVNHAFITLIPKKINPESVEDFRPISLVGSLYKILSKVLSKRLSGCVGDIISQSQFAFILGRQLLDCAFIANEGIDYWSKQGLQGVVFKVDFRRAYDTVEWPILFRAMKEMGFGNRWSSWITQCLSIASISILVNGSPFEEFSMNKGLRQGCSLSPLLFNIIGEMLHLMLSKAIERGLFHGFIMGNSENSTRLSHLQFADDLIIFCQASINQIKNVKRVLRIFSIMTGLHLNLAKSKLFGINLEDRVLSDWAEQVGCSVGYFPTEYLGLPLGAKKNIEALWDSVFKNFSSKLAGWKASCLSLAGRTVLLKSVLTSLPIFFLSLFKMSCNIGKKLNSLMANFLWGDKGDKRRIHWVNWNTVCRPLNCGGLGVLDLNLTNRALLGKWVWKFANDKNSLWKSVLCSKQKVCWNTMSIGKVTSLQSSWILRGIANNFSKNDSVGDFLRSNSKLQIGNGKSISFWNDVWADEVPLKIIFLRIYVLSINKGGEVIEFGSYGSSGWEWNVQTRRNLSDWELDQWLALMTKLKDFKLSELVEDSLSWSASGDGLFSVKSCRKSLGSVDGSNDLWLKGVWMGFAPPRVEAFLWQLAHQKLAVKAELVKRGVSLGEDIQCPFCKNHEETVQHLFISCFVVWKLWNNITSFWDISLVLPQDPPALLSFWGELRGNSTIWKFIPGVIFWSIWKARNAMVFEGSNLDSMSLFFTVRFRLSKWFLAKFPTVHIQEDLLIGNPSLSDGFSLSKAKVCHILRWIPPPVDFLKMNVDGAARLDGSGGGILRDWQCRTLLTFSEKVGQGTPLAELKAIQRGIEFFLASLWVSVGRLIVECDCKSVVEWIQSPALAPAFYSPLVNQILSLSNGMVHSVRWIPRASNGEADSLAKKGIDDMSIRLSSDPQVIIQGLSESGLFASVIQSAQTTTSKGKFLSSLEKSNSSRVDESGIISSRKIGIKESTATARRIMEISEKFSYGSAIPPLPPPVLQDLHIGI</sequence>
<dbReference type="Pfam" id="PF13456">
    <property type="entry name" value="RVT_3"/>
    <property type="match status" value="1"/>
</dbReference>
<dbReference type="PANTHER" id="PTHR33116">
    <property type="entry name" value="REVERSE TRANSCRIPTASE ZINC-BINDING DOMAIN-CONTAINING PROTEIN-RELATED-RELATED"/>
    <property type="match status" value="1"/>
</dbReference>
<dbReference type="PROSITE" id="PS50878">
    <property type="entry name" value="RT_POL"/>
    <property type="match status" value="1"/>
</dbReference>
<dbReference type="PROSITE" id="PS50102">
    <property type="entry name" value="RRM"/>
    <property type="match status" value="1"/>
</dbReference>
<dbReference type="GO" id="GO:0003723">
    <property type="term" value="F:RNA binding"/>
    <property type="evidence" value="ECO:0007669"/>
    <property type="project" value="UniProtKB-UniRule"/>
</dbReference>
<dbReference type="Gene3D" id="3.30.420.10">
    <property type="entry name" value="Ribonuclease H-like superfamily/Ribonuclease H"/>
    <property type="match status" value="1"/>
</dbReference>
<evidence type="ECO:0000259" key="4">
    <source>
        <dbReference type="PROSITE" id="PS50878"/>
    </source>
</evidence>
<dbReference type="InterPro" id="IPR000504">
    <property type="entry name" value="RRM_dom"/>
</dbReference>
<dbReference type="InterPro" id="IPR043502">
    <property type="entry name" value="DNA/RNA_pol_sf"/>
</dbReference>
<proteinExistence type="predicted"/>
<evidence type="ECO:0000256" key="1">
    <source>
        <dbReference type="PROSITE-ProRule" id="PRU00176"/>
    </source>
</evidence>
<dbReference type="InterPro" id="IPR044730">
    <property type="entry name" value="RNase_H-like_dom_plant"/>
</dbReference>
<dbReference type="Pfam" id="PF00076">
    <property type="entry name" value="RRM_1"/>
    <property type="match status" value="1"/>
</dbReference>
<name>A0A6A2YRB2_HIBSY</name>
<dbReference type="GO" id="GO:0004523">
    <property type="term" value="F:RNA-DNA hybrid ribonuclease activity"/>
    <property type="evidence" value="ECO:0007669"/>
    <property type="project" value="InterPro"/>
</dbReference>
<dbReference type="InterPro" id="IPR036691">
    <property type="entry name" value="Endo/exonu/phosph_ase_sf"/>
</dbReference>
<organism evidence="5 6">
    <name type="scientific">Hibiscus syriacus</name>
    <name type="common">Rose of Sharon</name>
    <dbReference type="NCBI Taxonomy" id="106335"/>
    <lineage>
        <taxon>Eukaryota</taxon>
        <taxon>Viridiplantae</taxon>
        <taxon>Streptophyta</taxon>
        <taxon>Embryophyta</taxon>
        <taxon>Tracheophyta</taxon>
        <taxon>Spermatophyta</taxon>
        <taxon>Magnoliopsida</taxon>
        <taxon>eudicotyledons</taxon>
        <taxon>Gunneridae</taxon>
        <taxon>Pentapetalae</taxon>
        <taxon>rosids</taxon>
        <taxon>malvids</taxon>
        <taxon>Malvales</taxon>
        <taxon>Malvaceae</taxon>
        <taxon>Malvoideae</taxon>
        <taxon>Hibiscus</taxon>
    </lineage>
</organism>
<dbReference type="InterPro" id="IPR000477">
    <property type="entry name" value="RT_dom"/>
</dbReference>
<dbReference type="Pfam" id="PF00078">
    <property type="entry name" value="RVT_1"/>
    <property type="match status" value="1"/>
</dbReference>
<dbReference type="SUPFAM" id="SSF53098">
    <property type="entry name" value="Ribonuclease H-like"/>
    <property type="match status" value="1"/>
</dbReference>
<dbReference type="SMART" id="SM00360">
    <property type="entry name" value="RRM"/>
    <property type="match status" value="1"/>
</dbReference>
<keyword evidence="6" id="KW-1185">Reference proteome</keyword>
<accession>A0A6A2YRB2</accession>
<dbReference type="Gene3D" id="3.30.70.330">
    <property type="match status" value="1"/>
</dbReference>
<dbReference type="SUPFAM" id="SSF54928">
    <property type="entry name" value="RNA-binding domain, RBD"/>
    <property type="match status" value="1"/>
</dbReference>
<dbReference type="SUPFAM" id="SSF56672">
    <property type="entry name" value="DNA/RNA polymerases"/>
    <property type="match status" value="1"/>
</dbReference>
<gene>
    <name evidence="5" type="ORF">F3Y22_tig00111300pilonHSYRG00005</name>
</gene>
<evidence type="ECO:0000313" key="5">
    <source>
        <dbReference type="EMBL" id="KAE8681880.1"/>
    </source>
</evidence>
<feature type="region of interest" description="Disordered" evidence="2">
    <location>
        <begin position="618"/>
        <end position="684"/>
    </location>
</feature>
<feature type="compositionally biased region" description="Polar residues" evidence="2">
    <location>
        <begin position="637"/>
        <end position="668"/>
    </location>
</feature>
<dbReference type="InterPro" id="IPR012337">
    <property type="entry name" value="RNaseH-like_sf"/>
</dbReference>
<evidence type="ECO:0000259" key="3">
    <source>
        <dbReference type="PROSITE" id="PS50102"/>
    </source>
</evidence>
<dbReference type="EMBL" id="VEPZ02001297">
    <property type="protein sequence ID" value="KAE8681880.1"/>
    <property type="molecule type" value="Genomic_DNA"/>
</dbReference>
<feature type="domain" description="RRM" evidence="3">
    <location>
        <begin position="27"/>
        <end position="107"/>
    </location>
</feature>
<dbReference type="CDD" id="cd00590">
    <property type="entry name" value="RRM_SF"/>
    <property type="match status" value="1"/>
</dbReference>